<dbReference type="AlphaFoldDB" id="A0A966G2M1"/>
<reference evidence="1" key="1">
    <citation type="journal article" date="2019" name="Mol. Ecol.">
        <title>Genome evolution and host-microbiome shifts correspond with intraspecific niche divergence within harmful algal bloom-forming Microcystis aeruginosa.</title>
        <authorList>
            <person name="Jackrel S.L."/>
            <person name="White J.D."/>
            <person name="Evans J.T."/>
            <person name="Buffin K."/>
            <person name="Hayden K."/>
            <person name="Sarnelle O."/>
            <person name="Denef V.J."/>
        </authorList>
    </citation>
    <scope>NUCLEOTIDE SEQUENCE</scope>
    <source>
        <strain evidence="1">G11-04</strain>
    </source>
</reference>
<dbReference type="EMBL" id="JAADAI010000371">
    <property type="protein sequence ID" value="NCS59143.1"/>
    <property type="molecule type" value="Genomic_DNA"/>
</dbReference>
<name>A0A966G2M1_MICAE</name>
<organism evidence="1 2">
    <name type="scientific">Microcystis aeruginosa G11-04</name>
    <dbReference type="NCBI Taxonomy" id="2685956"/>
    <lineage>
        <taxon>Bacteria</taxon>
        <taxon>Bacillati</taxon>
        <taxon>Cyanobacteriota</taxon>
        <taxon>Cyanophyceae</taxon>
        <taxon>Oscillatoriophycideae</taxon>
        <taxon>Chroococcales</taxon>
        <taxon>Microcystaceae</taxon>
        <taxon>Microcystis</taxon>
    </lineage>
</organism>
<evidence type="ECO:0000313" key="2">
    <source>
        <dbReference type="Proteomes" id="UP000799330"/>
    </source>
</evidence>
<proteinExistence type="predicted"/>
<accession>A0A966G2M1</accession>
<dbReference type="Proteomes" id="UP000799330">
    <property type="component" value="Unassembled WGS sequence"/>
</dbReference>
<sequence>MLVSVEGVYRNGRVELTESPNNVPEGACVIVTFVSSNDINLASQGIDREQAKTLRASLATFSNDWNSPEMSVYDNFDILAALKVRRFLNLTI</sequence>
<gene>
    <name evidence="1" type="ORF">GPJ16_20700</name>
</gene>
<evidence type="ECO:0000313" key="1">
    <source>
        <dbReference type="EMBL" id="NCS59143.1"/>
    </source>
</evidence>
<comment type="caution">
    <text evidence="1">The sequence shown here is derived from an EMBL/GenBank/DDBJ whole genome shotgun (WGS) entry which is preliminary data.</text>
</comment>
<protein>
    <submittedName>
        <fullName evidence="1">Uncharacterized protein</fullName>
    </submittedName>
</protein>